<dbReference type="InterPro" id="IPR002559">
    <property type="entry name" value="Transposase_11"/>
</dbReference>
<sequence length="249" mass="29091">MYDVTKLIPQKQFDRLIALLPTPYQKKEGRRRCIKESLLNGILQVLVNDVAWSKIAECGSSYTSCWRYCKELQRRGELKLIYEALANAKTNIVEAAIDSTTATSFRFKQMTGWDGKHKKIGTKISLFTDKNGLPADVDFGKGNRHDGSFVLNHIKKTTGRRTKVLNLDKIYVNLNLRRTMRNKGTKINMEMRAGDYIRKRGPKFNFDKEKYKVRFLVERTNGWLKSFRHIRIRRDYHPAMFKAFVYLAL</sequence>
<gene>
    <name evidence="2" type="ORF">A2690_03425</name>
</gene>
<feature type="non-terminal residue" evidence="2">
    <location>
        <position position="249"/>
    </location>
</feature>
<evidence type="ECO:0000313" key="2">
    <source>
        <dbReference type="EMBL" id="OGK16887.1"/>
    </source>
</evidence>
<dbReference type="PANTHER" id="PTHR30007">
    <property type="entry name" value="PHP DOMAIN PROTEIN"/>
    <property type="match status" value="1"/>
</dbReference>
<protein>
    <recommendedName>
        <fullName evidence="1">Transposase IS4-like domain-containing protein</fullName>
    </recommendedName>
</protein>
<dbReference type="AlphaFoldDB" id="A0A1F7GDE3"/>
<organism evidence="2 3">
    <name type="scientific">Candidatus Roizmanbacteria bacterium RIFCSPHIGHO2_01_FULL_39_12b</name>
    <dbReference type="NCBI Taxonomy" id="1802030"/>
    <lineage>
        <taxon>Bacteria</taxon>
        <taxon>Candidatus Roizmaniibacteriota</taxon>
    </lineage>
</organism>
<dbReference type="GO" id="GO:0003677">
    <property type="term" value="F:DNA binding"/>
    <property type="evidence" value="ECO:0007669"/>
    <property type="project" value="InterPro"/>
</dbReference>
<reference evidence="2 3" key="1">
    <citation type="journal article" date="2016" name="Nat. Commun.">
        <title>Thousands of microbial genomes shed light on interconnected biogeochemical processes in an aquifer system.</title>
        <authorList>
            <person name="Anantharaman K."/>
            <person name="Brown C.T."/>
            <person name="Hug L.A."/>
            <person name="Sharon I."/>
            <person name="Castelle C.J."/>
            <person name="Probst A.J."/>
            <person name="Thomas B.C."/>
            <person name="Singh A."/>
            <person name="Wilkins M.J."/>
            <person name="Karaoz U."/>
            <person name="Brodie E.L."/>
            <person name="Williams K.H."/>
            <person name="Hubbard S.S."/>
            <person name="Banfield J.F."/>
        </authorList>
    </citation>
    <scope>NUCLEOTIDE SEQUENCE [LARGE SCALE GENOMIC DNA]</scope>
</reference>
<evidence type="ECO:0000259" key="1">
    <source>
        <dbReference type="Pfam" id="PF01609"/>
    </source>
</evidence>
<accession>A0A1F7GDE3</accession>
<comment type="caution">
    <text evidence="2">The sequence shown here is derived from an EMBL/GenBank/DDBJ whole genome shotgun (WGS) entry which is preliminary data.</text>
</comment>
<dbReference type="Proteomes" id="UP000178372">
    <property type="component" value="Unassembled WGS sequence"/>
</dbReference>
<name>A0A1F7GDE3_9BACT</name>
<proteinExistence type="predicted"/>
<dbReference type="GO" id="GO:0004803">
    <property type="term" value="F:transposase activity"/>
    <property type="evidence" value="ECO:0007669"/>
    <property type="project" value="InterPro"/>
</dbReference>
<dbReference type="Pfam" id="PF01609">
    <property type="entry name" value="DDE_Tnp_1"/>
    <property type="match status" value="1"/>
</dbReference>
<dbReference type="GO" id="GO:0006313">
    <property type="term" value="P:DNA transposition"/>
    <property type="evidence" value="ECO:0007669"/>
    <property type="project" value="InterPro"/>
</dbReference>
<evidence type="ECO:0000313" key="3">
    <source>
        <dbReference type="Proteomes" id="UP000178372"/>
    </source>
</evidence>
<dbReference type="EMBL" id="MFZF01000009">
    <property type="protein sequence ID" value="OGK16887.1"/>
    <property type="molecule type" value="Genomic_DNA"/>
</dbReference>
<feature type="domain" description="Transposase IS4-like" evidence="1">
    <location>
        <begin position="95"/>
        <end position="242"/>
    </location>
</feature>
<dbReference type="NCBIfam" id="NF033580">
    <property type="entry name" value="transpos_IS5_3"/>
    <property type="match status" value="1"/>
</dbReference>